<dbReference type="Pfam" id="PF01841">
    <property type="entry name" value="Transglut_core"/>
    <property type="match status" value="1"/>
</dbReference>
<gene>
    <name evidence="3" type="ORF">Pla133_34510</name>
</gene>
<feature type="compositionally biased region" description="Basic and acidic residues" evidence="1">
    <location>
        <begin position="9"/>
        <end position="20"/>
    </location>
</feature>
<keyword evidence="4" id="KW-1185">Reference proteome</keyword>
<accession>A0A518BN06</accession>
<dbReference type="KEGG" id="pbap:Pla133_34510"/>
<feature type="region of interest" description="Disordered" evidence="1">
    <location>
        <begin position="1"/>
        <end position="29"/>
    </location>
</feature>
<evidence type="ECO:0000313" key="3">
    <source>
        <dbReference type="EMBL" id="QDU68355.1"/>
    </source>
</evidence>
<sequence length="238" mass="26756">MADGVENPPRSDDRSRDEPAGRGSLPTLAYDQGRADLGSVPLTELGRARRTGGVLWRVERYLASHRWHGWSLATVERRCRSPHRVLDYMQTCFEYVHDQVLHGVEEFWQTPEQTHALRQGDCEDWALYACHVLRRAGHGARVFAAFDRNEGHASCLVPWKKQWVRLGTRGLIELDVGPTSAEVEVARAAAESFYPGRWECCSFVEEFGLGPLSRLGTRALEPRYQWILPSGSEGGAPG</sequence>
<evidence type="ECO:0000259" key="2">
    <source>
        <dbReference type="Pfam" id="PF01841"/>
    </source>
</evidence>
<dbReference type="InterPro" id="IPR038765">
    <property type="entry name" value="Papain-like_cys_pep_sf"/>
</dbReference>
<dbReference type="Proteomes" id="UP000316921">
    <property type="component" value="Chromosome"/>
</dbReference>
<protein>
    <recommendedName>
        <fullName evidence="2">Transglutaminase-like domain-containing protein</fullName>
    </recommendedName>
</protein>
<evidence type="ECO:0000313" key="4">
    <source>
        <dbReference type="Proteomes" id="UP000316921"/>
    </source>
</evidence>
<dbReference type="InterPro" id="IPR002931">
    <property type="entry name" value="Transglutaminase-like"/>
</dbReference>
<dbReference type="AlphaFoldDB" id="A0A518BN06"/>
<evidence type="ECO:0000256" key="1">
    <source>
        <dbReference type="SAM" id="MobiDB-lite"/>
    </source>
</evidence>
<organism evidence="3 4">
    <name type="scientific">Engelhardtia mirabilis</name>
    <dbReference type="NCBI Taxonomy" id="2528011"/>
    <lineage>
        <taxon>Bacteria</taxon>
        <taxon>Pseudomonadati</taxon>
        <taxon>Planctomycetota</taxon>
        <taxon>Planctomycetia</taxon>
        <taxon>Planctomycetia incertae sedis</taxon>
        <taxon>Engelhardtia</taxon>
    </lineage>
</organism>
<dbReference type="EMBL" id="CP036287">
    <property type="protein sequence ID" value="QDU68355.1"/>
    <property type="molecule type" value="Genomic_DNA"/>
</dbReference>
<reference evidence="3 4" key="1">
    <citation type="submission" date="2019-02" db="EMBL/GenBank/DDBJ databases">
        <title>Deep-cultivation of Planctomycetes and their phenomic and genomic characterization uncovers novel biology.</title>
        <authorList>
            <person name="Wiegand S."/>
            <person name="Jogler M."/>
            <person name="Boedeker C."/>
            <person name="Pinto D."/>
            <person name="Vollmers J."/>
            <person name="Rivas-Marin E."/>
            <person name="Kohn T."/>
            <person name="Peeters S.H."/>
            <person name="Heuer A."/>
            <person name="Rast P."/>
            <person name="Oberbeckmann S."/>
            <person name="Bunk B."/>
            <person name="Jeske O."/>
            <person name="Meyerdierks A."/>
            <person name="Storesund J.E."/>
            <person name="Kallscheuer N."/>
            <person name="Luecker S."/>
            <person name="Lage O.M."/>
            <person name="Pohl T."/>
            <person name="Merkel B.J."/>
            <person name="Hornburger P."/>
            <person name="Mueller R.-W."/>
            <person name="Bruemmer F."/>
            <person name="Labrenz M."/>
            <person name="Spormann A.M."/>
            <person name="Op den Camp H."/>
            <person name="Overmann J."/>
            <person name="Amann R."/>
            <person name="Jetten M.S.M."/>
            <person name="Mascher T."/>
            <person name="Medema M.H."/>
            <person name="Devos D.P."/>
            <person name="Kaster A.-K."/>
            <person name="Ovreas L."/>
            <person name="Rohde M."/>
            <person name="Galperin M.Y."/>
            <person name="Jogler C."/>
        </authorList>
    </citation>
    <scope>NUCLEOTIDE SEQUENCE [LARGE SCALE GENOMIC DNA]</scope>
    <source>
        <strain evidence="3 4">Pla133</strain>
    </source>
</reference>
<dbReference type="SUPFAM" id="SSF54001">
    <property type="entry name" value="Cysteine proteinases"/>
    <property type="match status" value="1"/>
</dbReference>
<proteinExistence type="predicted"/>
<feature type="domain" description="Transglutaminase-like" evidence="2">
    <location>
        <begin position="82"/>
        <end position="165"/>
    </location>
</feature>
<name>A0A518BN06_9BACT</name>
<dbReference type="Gene3D" id="3.10.620.30">
    <property type="match status" value="1"/>
</dbReference>